<feature type="transmembrane region" description="Helical" evidence="1">
    <location>
        <begin position="29"/>
        <end position="48"/>
    </location>
</feature>
<dbReference type="Proteomes" id="UP001201020">
    <property type="component" value="Chromosome"/>
</dbReference>
<reference evidence="2" key="1">
    <citation type="journal article" date="2022" name="Nat. Microbiol.">
        <title>Unique mobile elements and scalable gene flow at the prokaryote-eukaryote boundary revealed by circularized Asgard archaea genomes.</title>
        <authorList>
            <person name="Wu F."/>
            <person name="Speth D.R."/>
            <person name="Philosof A."/>
            <person name="Cremiere A."/>
            <person name="Narayanan A."/>
            <person name="Barco R.A."/>
            <person name="Connon S.A."/>
            <person name="Amend J.P."/>
            <person name="Antoshechkin I.A."/>
            <person name="Orphan V.J."/>
        </authorList>
    </citation>
    <scope>NUCLEOTIDE SEQUENCE</scope>
    <source>
        <strain evidence="2">PM71</strain>
    </source>
</reference>
<evidence type="ECO:0000313" key="2">
    <source>
        <dbReference type="EMBL" id="UJG40912.1"/>
    </source>
</evidence>
<keyword evidence="1" id="KW-0812">Transmembrane</keyword>
<name>A0A9Y1BL81_9ARCH</name>
<keyword evidence="1" id="KW-1133">Transmembrane helix</keyword>
<sequence length="100" mass="11724">MAENTNEKENIADIRNSKKYMKITLIRKILLSISILTIWVVSAIFNIIDLNNGIGYFQSLWSYLTLLITILLIFSVIIPLRRNIKQEIEQLKKEKEEKTN</sequence>
<keyword evidence="1" id="KW-0472">Membrane</keyword>
<proteinExistence type="predicted"/>
<protein>
    <submittedName>
        <fullName evidence="2">Uncharacterized protein</fullName>
    </submittedName>
</protein>
<evidence type="ECO:0000256" key="1">
    <source>
        <dbReference type="SAM" id="Phobius"/>
    </source>
</evidence>
<organism evidence="2">
    <name type="scientific">Candidatus Heimdallarchaeum aukensis</name>
    <dbReference type="NCBI Taxonomy" id="2876573"/>
    <lineage>
        <taxon>Archaea</taxon>
        <taxon>Promethearchaeati</taxon>
        <taxon>Candidatus Heimdallarchaeota</taxon>
        <taxon>Candidatus Heimdallarchaeia (ex Rinke et al. 2021) (nom. nud.)</taxon>
        <taxon>Candidatus Heimdallarchaeales</taxon>
        <taxon>Candidatus Heimdallarchaeaceae</taxon>
        <taxon>Candidatus Heimdallarchaeum</taxon>
    </lineage>
</organism>
<feature type="transmembrane region" description="Helical" evidence="1">
    <location>
        <begin position="60"/>
        <end position="80"/>
    </location>
</feature>
<accession>A0A9Y1BL81</accession>
<dbReference type="AlphaFoldDB" id="A0A9Y1BL81"/>
<dbReference type="EMBL" id="CP084166">
    <property type="protein sequence ID" value="UJG40912.1"/>
    <property type="molecule type" value="Genomic_DNA"/>
</dbReference>
<gene>
    <name evidence="2" type="ORF">K9W45_00290</name>
</gene>